<reference evidence="5" key="1">
    <citation type="submission" date="2022-11" db="UniProtKB">
        <authorList>
            <consortium name="WormBaseParasite"/>
        </authorList>
    </citation>
    <scope>IDENTIFICATION</scope>
</reference>
<dbReference type="PRINTS" id="PR00160">
    <property type="entry name" value="GLUTAREDOXIN"/>
</dbReference>
<evidence type="ECO:0000313" key="4">
    <source>
        <dbReference type="Proteomes" id="UP000887578"/>
    </source>
</evidence>
<keyword evidence="4" id="KW-1185">Reference proteome</keyword>
<dbReference type="PANTHER" id="PTHR46185:SF1">
    <property type="entry name" value="GLUTAREDOXIN-1"/>
    <property type="match status" value="1"/>
</dbReference>
<evidence type="ECO:0000256" key="2">
    <source>
        <dbReference type="ARBA" id="ARBA00022982"/>
    </source>
</evidence>
<dbReference type="GO" id="GO:0005739">
    <property type="term" value="C:mitochondrion"/>
    <property type="evidence" value="ECO:0007669"/>
    <property type="project" value="TreeGrafter"/>
</dbReference>
<dbReference type="SUPFAM" id="SSF52833">
    <property type="entry name" value="Thioredoxin-like"/>
    <property type="match status" value="1"/>
</dbReference>
<organism evidence="4 5">
    <name type="scientific">Panagrolaimus davidi</name>
    <dbReference type="NCBI Taxonomy" id="227884"/>
    <lineage>
        <taxon>Eukaryota</taxon>
        <taxon>Metazoa</taxon>
        <taxon>Ecdysozoa</taxon>
        <taxon>Nematoda</taxon>
        <taxon>Chromadorea</taxon>
        <taxon>Rhabditida</taxon>
        <taxon>Tylenchina</taxon>
        <taxon>Panagrolaimomorpha</taxon>
        <taxon>Panagrolaimoidea</taxon>
        <taxon>Panagrolaimidae</taxon>
        <taxon>Panagrolaimus</taxon>
    </lineage>
</organism>
<keyword evidence="2" id="KW-0249">Electron transport</keyword>
<dbReference type="InterPro" id="IPR047185">
    <property type="entry name" value="GLRX1"/>
</dbReference>
<evidence type="ECO:0000259" key="3">
    <source>
        <dbReference type="Pfam" id="PF00462"/>
    </source>
</evidence>
<feature type="domain" description="Glutaredoxin" evidence="3">
    <location>
        <begin position="17"/>
        <end position="81"/>
    </location>
</feature>
<dbReference type="WBParaSite" id="PDA_v2.g10954.t1">
    <property type="protein sequence ID" value="PDA_v2.g10954.t1"/>
    <property type="gene ID" value="PDA_v2.g10954"/>
</dbReference>
<keyword evidence="1" id="KW-0813">Transport</keyword>
<sequence length="114" mass="13108">MSSGKEYIDQMLQKYKVLMVSKSTSPDGTKAQVIFDHYRFDKGDYFFIDIDKRADCDEIEQYLKELSGTSTVPSIFIDGKYYGGADDLIVGQKLESFDQRLKDAGIKFDRQPMH</sequence>
<evidence type="ECO:0000256" key="1">
    <source>
        <dbReference type="ARBA" id="ARBA00022448"/>
    </source>
</evidence>
<dbReference type="Proteomes" id="UP000887578">
    <property type="component" value="Unplaced"/>
</dbReference>
<dbReference type="AlphaFoldDB" id="A0A914NZR0"/>
<dbReference type="Gene3D" id="3.40.30.10">
    <property type="entry name" value="Glutaredoxin"/>
    <property type="match status" value="1"/>
</dbReference>
<evidence type="ECO:0000313" key="5">
    <source>
        <dbReference type="WBParaSite" id="PDA_v2.g10954.t1"/>
    </source>
</evidence>
<name>A0A914NZR0_9BILA</name>
<dbReference type="InterPro" id="IPR014025">
    <property type="entry name" value="Glutaredoxin_subgr"/>
</dbReference>
<protein>
    <submittedName>
        <fullName evidence="5">Glutaredoxin domain-containing protein</fullName>
    </submittedName>
</protein>
<dbReference type="InterPro" id="IPR036249">
    <property type="entry name" value="Thioredoxin-like_sf"/>
</dbReference>
<dbReference type="InterPro" id="IPR002109">
    <property type="entry name" value="Glutaredoxin"/>
</dbReference>
<dbReference type="PANTHER" id="PTHR46185">
    <property type="entry name" value="GLUTAREDOXIN-1"/>
    <property type="match status" value="1"/>
</dbReference>
<dbReference type="GO" id="GO:0015038">
    <property type="term" value="F:glutathione disulfide oxidoreductase activity"/>
    <property type="evidence" value="ECO:0007669"/>
    <property type="project" value="TreeGrafter"/>
</dbReference>
<proteinExistence type="predicted"/>
<accession>A0A914NZR0</accession>
<dbReference type="PROSITE" id="PS51354">
    <property type="entry name" value="GLUTAREDOXIN_2"/>
    <property type="match status" value="1"/>
</dbReference>
<dbReference type="Pfam" id="PF00462">
    <property type="entry name" value="Glutaredoxin"/>
    <property type="match status" value="1"/>
</dbReference>